<keyword evidence="8" id="KW-1185">Reference proteome</keyword>
<dbReference type="GO" id="GO:0006352">
    <property type="term" value="P:DNA-templated transcription initiation"/>
    <property type="evidence" value="ECO:0007669"/>
    <property type="project" value="InterPro"/>
</dbReference>
<accession>A0A285UHQ4</accession>
<dbReference type="Gene3D" id="1.10.1740.10">
    <property type="match status" value="1"/>
</dbReference>
<organism evidence="7 8">
    <name type="scientific">Rhizobium subbaraonis</name>
    <dbReference type="NCBI Taxonomy" id="908946"/>
    <lineage>
        <taxon>Bacteria</taxon>
        <taxon>Pseudomonadati</taxon>
        <taxon>Pseudomonadota</taxon>
        <taxon>Alphaproteobacteria</taxon>
        <taxon>Hyphomicrobiales</taxon>
        <taxon>Rhizobiaceae</taxon>
        <taxon>Rhizobium/Agrobacterium group</taxon>
        <taxon>Rhizobium</taxon>
    </lineage>
</organism>
<proteinExistence type="inferred from homology"/>
<dbReference type="NCBIfam" id="TIGR02937">
    <property type="entry name" value="sigma70-ECF"/>
    <property type="match status" value="1"/>
</dbReference>
<dbReference type="Pfam" id="PF08281">
    <property type="entry name" value="Sigma70_r4_2"/>
    <property type="match status" value="1"/>
</dbReference>
<dbReference type="InterPro" id="IPR036388">
    <property type="entry name" value="WH-like_DNA-bd_sf"/>
</dbReference>
<dbReference type="SUPFAM" id="SSF88946">
    <property type="entry name" value="Sigma2 domain of RNA polymerase sigma factors"/>
    <property type="match status" value="1"/>
</dbReference>
<evidence type="ECO:0000256" key="1">
    <source>
        <dbReference type="ARBA" id="ARBA00010641"/>
    </source>
</evidence>
<name>A0A285UHQ4_9HYPH</name>
<protein>
    <submittedName>
        <fullName evidence="7">RNA polymerase sigma-70 factor</fullName>
    </submittedName>
</protein>
<evidence type="ECO:0000256" key="4">
    <source>
        <dbReference type="ARBA" id="ARBA00023163"/>
    </source>
</evidence>
<dbReference type="SUPFAM" id="SSF88659">
    <property type="entry name" value="Sigma3 and sigma4 domains of RNA polymerase sigma factors"/>
    <property type="match status" value="1"/>
</dbReference>
<evidence type="ECO:0000256" key="3">
    <source>
        <dbReference type="ARBA" id="ARBA00023082"/>
    </source>
</evidence>
<dbReference type="EMBL" id="OBQD01000008">
    <property type="protein sequence ID" value="SOC41342.1"/>
    <property type="molecule type" value="Genomic_DNA"/>
</dbReference>
<evidence type="ECO:0000259" key="6">
    <source>
        <dbReference type="Pfam" id="PF08281"/>
    </source>
</evidence>
<dbReference type="GO" id="GO:0016987">
    <property type="term" value="F:sigma factor activity"/>
    <property type="evidence" value="ECO:0007669"/>
    <property type="project" value="UniProtKB-KW"/>
</dbReference>
<evidence type="ECO:0000256" key="2">
    <source>
        <dbReference type="ARBA" id="ARBA00023015"/>
    </source>
</evidence>
<evidence type="ECO:0000313" key="7">
    <source>
        <dbReference type="EMBL" id="SOC41342.1"/>
    </source>
</evidence>
<keyword evidence="2" id="KW-0805">Transcription regulation</keyword>
<evidence type="ECO:0000313" key="8">
    <source>
        <dbReference type="Proteomes" id="UP000219167"/>
    </source>
</evidence>
<gene>
    <name evidence="7" type="ORF">SAMN05892877_108221</name>
</gene>
<dbReference type="Proteomes" id="UP000219167">
    <property type="component" value="Unassembled WGS sequence"/>
</dbReference>
<dbReference type="NCBIfam" id="NF009167">
    <property type="entry name" value="PRK12514.1"/>
    <property type="match status" value="1"/>
</dbReference>
<dbReference type="InterPro" id="IPR013324">
    <property type="entry name" value="RNA_pol_sigma_r3/r4-like"/>
</dbReference>
<comment type="similarity">
    <text evidence="1">Belongs to the sigma-70 factor family. ECF subfamily.</text>
</comment>
<reference evidence="7 8" key="1">
    <citation type="submission" date="2017-08" db="EMBL/GenBank/DDBJ databases">
        <authorList>
            <person name="de Groot N.N."/>
        </authorList>
    </citation>
    <scope>NUCLEOTIDE SEQUENCE [LARGE SCALE GENOMIC DNA]</scope>
    <source>
        <strain evidence="7 8">JC85</strain>
    </source>
</reference>
<evidence type="ECO:0000259" key="5">
    <source>
        <dbReference type="Pfam" id="PF04542"/>
    </source>
</evidence>
<dbReference type="InterPro" id="IPR013249">
    <property type="entry name" value="RNA_pol_sigma70_r4_t2"/>
</dbReference>
<dbReference type="InterPro" id="IPR007627">
    <property type="entry name" value="RNA_pol_sigma70_r2"/>
</dbReference>
<feature type="domain" description="RNA polymerase sigma factor 70 region 4 type 2" evidence="6">
    <location>
        <begin position="132"/>
        <end position="183"/>
    </location>
</feature>
<dbReference type="AlphaFoldDB" id="A0A285UHQ4"/>
<feature type="domain" description="RNA polymerase sigma-70 region 2" evidence="5">
    <location>
        <begin position="42"/>
        <end position="101"/>
    </location>
</feature>
<dbReference type="Pfam" id="PF04542">
    <property type="entry name" value="Sigma70_r2"/>
    <property type="match status" value="1"/>
</dbReference>
<dbReference type="InterPro" id="IPR013325">
    <property type="entry name" value="RNA_pol_sigma_r2"/>
</dbReference>
<dbReference type="InterPro" id="IPR014284">
    <property type="entry name" value="RNA_pol_sigma-70_dom"/>
</dbReference>
<dbReference type="GO" id="GO:0003677">
    <property type="term" value="F:DNA binding"/>
    <property type="evidence" value="ECO:0007669"/>
    <property type="project" value="InterPro"/>
</dbReference>
<dbReference type="PANTHER" id="PTHR43133:SF62">
    <property type="entry name" value="RNA POLYMERASE SIGMA FACTOR SIGZ"/>
    <property type="match status" value="1"/>
</dbReference>
<dbReference type="Gene3D" id="1.10.10.10">
    <property type="entry name" value="Winged helix-like DNA-binding domain superfamily/Winged helix DNA-binding domain"/>
    <property type="match status" value="1"/>
</dbReference>
<keyword evidence="4" id="KW-0804">Transcription</keyword>
<sequence>MRLRGRKGHSVRDDEISYLIGRISLKDRQAFRRLYDLTCAKLFPICLRMLGRREDAEEALQEIYVKIWQRADRFAPGETSAFAWLAAIARHHAIDVIRARRPVASDIEEAYDIADTDPSPEENSIQRSEGRRIEGCLRRLETDKASAVRAAYVEGLSYEELATRHGVPLNTMKTWLRRSLLKLRECLGS</sequence>
<keyword evidence="3" id="KW-0731">Sigma factor</keyword>
<dbReference type="PANTHER" id="PTHR43133">
    <property type="entry name" value="RNA POLYMERASE ECF-TYPE SIGMA FACTO"/>
    <property type="match status" value="1"/>
</dbReference>
<dbReference type="InterPro" id="IPR039425">
    <property type="entry name" value="RNA_pol_sigma-70-like"/>
</dbReference>